<evidence type="ECO:0000313" key="2">
    <source>
        <dbReference type="Proteomes" id="UP000663444"/>
    </source>
</evidence>
<dbReference type="InterPro" id="IPR015075">
    <property type="entry name" value="AtaL"/>
</dbReference>
<dbReference type="KEGG" id="ares:IWH25_03205"/>
<proteinExistence type="predicted"/>
<name>A0A974SQ80_9RHOO</name>
<organism evidence="1 2">
    <name type="scientific">Azospira restricta</name>
    <dbReference type="NCBI Taxonomy" id="404405"/>
    <lineage>
        <taxon>Bacteria</taxon>
        <taxon>Pseudomonadati</taxon>
        <taxon>Pseudomonadota</taxon>
        <taxon>Betaproteobacteria</taxon>
        <taxon>Rhodocyclales</taxon>
        <taxon>Rhodocyclaceae</taxon>
        <taxon>Azospira</taxon>
    </lineage>
</organism>
<accession>A0A974SQ80</accession>
<gene>
    <name evidence="1" type="ORF">IWH25_03205</name>
</gene>
<protein>
    <submittedName>
        <fullName evidence="1">DUF1857 family protein</fullName>
    </submittedName>
</protein>
<reference evidence="1" key="1">
    <citation type="submission" date="2020-11" db="EMBL/GenBank/DDBJ databases">
        <title>Azospira restricta DSM 18626 genome sequence.</title>
        <authorList>
            <person name="Moe W.M."/>
        </authorList>
    </citation>
    <scope>NUCLEOTIDE SEQUENCE</scope>
    <source>
        <strain evidence="1">DSM 18626</strain>
    </source>
</reference>
<dbReference type="SUPFAM" id="SSF55961">
    <property type="entry name" value="Bet v1-like"/>
    <property type="match status" value="1"/>
</dbReference>
<dbReference type="Gene3D" id="3.30.530.20">
    <property type="match status" value="1"/>
</dbReference>
<sequence>MKFEHLVEINDPRNPMIPLLTRDQLWQGLMFRAEDATHFLPGLDACVILERGDCMLQRRLDFGQAAIEDRVTWSRYEWMRFEVAATGSHAGGTLTITIEEPEEDHLFLRFAYATTLGESADDADAAYAEFVKAAYHESDIDTVRVIRTLLAGDTAH</sequence>
<keyword evidence="2" id="KW-1185">Reference proteome</keyword>
<dbReference type="EMBL" id="CP064781">
    <property type="protein sequence ID" value="QRJ64374.1"/>
    <property type="molecule type" value="Genomic_DNA"/>
</dbReference>
<evidence type="ECO:0000313" key="1">
    <source>
        <dbReference type="EMBL" id="QRJ64374.1"/>
    </source>
</evidence>
<dbReference type="RefSeq" id="WP_203387918.1">
    <property type="nucleotide sequence ID" value="NZ_CP064781.1"/>
</dbReference>
<dbReference type="CDD" id="cd08863">
    <property type="entry name" value="SRPBCC_DUF1857"/>
    <property type="match status" value="1"/>
</dbReference>
<dbReference type="AlphaFoldDB" id="A0A974SQ80"/>
<dbReference type="Pfam" id="PF08982">
    <property type="entry name" value="AtaL"/>
    <property type="match status" value="1"/>
</dbReference>
<dbReference type="InterPro" id="IPR023393">
    <property type="entry name" value="START-like_dom_sf"/>
</dbReference>
<dbReference type="Proteomes" id="UP000663444">
    <property type="component" value="Chromosome"/>
</dbReference>